<keyword evidence="8" id="KW-1185">Reference proteome</keyword>
<evidence type="ECO:0000256" key="6">
    <source>
        <dbReference type="SAM" id="MobiDB-lite"/>
    </source>
</evidence>
<evidence type="ECO:0000256" key="4">
    <source>
        <dbReference type="ARBA" id="ARBA00024819"/>
    </source>
</evidence>
<dbReference type="InParanoid" id="A9UU67"/>
<feature type="compositionally biased region" description="Low complexity" evidence="6">
    <location>
        <begin position="99"/>
        <end position="111"/>
    </location>
</feature>
<gene>
    <name evidence="7" type="ORF">MONBRDRAFT_36264</name>
</gene>
<feature type="compositionally biased region" description="Polar residues" evidence="6">
    <location>
        <begin position="386"/>
        <end position="400"/>
    </location>
</feature>
<evidence type="ECO:0000256" key="5">
    <source>
        <dbReference type="ARBA" id="ARBA00026215"/>
    </source>
</evidence>
<dbReference type="AlphaFoldDB" id="A9UU67"/>
<reference evidence="7 8" key="1">
    <citation type="journal article" date="2008" name="Nature">
        <title>The genome of the choanoflagellate Monosiga brevicollis and the origin of metazoans.</title>
        <authorList>
            <consortium name="JGI Sequencing"/>
            <person name="King N."/>
            <person name="Westbrook M.J."/>
            <person name="Young S.L."/>
            <person name="Kuo A."/>
            <person name="Abedin M."/>
            <person name="Chapman J."/>
            <person name="Fairclough S."/>
            <person name="Hellsten U."/>
            <person name="Isogai Y."/>
            <person name="Letunic I."/>
            <person name="Marr M."/>
            <person name="Pincus D."/>
            <person name="Putnam N."/>
            <person name="Rokas A."/>
            <person name="Wright K.J."/>
            <person name="Zuzow R."/>
            <person name="Dirks W."/>
            <person name="Good M."/>
            <person name="Goodstein D."/>
            <person name="Lemons D."/>
            <person name="Li W."/>
            <person name="Lyons J.B."/>
            <person name="Morris A."/>
            <person name="Nichols S."/>
            <person name="Richter D.J."/>
            <person name="Salamov A."/>
            <person name="Bork P."/>
            <person name="Lim W.A."/>
            <person name="Manning G."/>
            <person name="Miller W.T."/>
            <person name="McGinnis W."/>
            <person name="Shapiro H."/>
            <person name="Tjian R."/>
            <person name="Grigoriev I.V."/>
            <person name="Rokhsar D."/>
        </authorList>
    </citation>
    <scope>NUCLEOTIDE SEQUENCE [LARGE SCALE GENOMIC DNA]</scope>
    <source>
        <strain evidence="8">MX1 / ATCC 50154</strain>
    </source>
</reference>
<dbReference type="FunCoup" id="A9UU67">
    <property type="interactions" value="104"/>
</dbReference>
<dbReference type="InterPro" id="IPR029239">
    <property type="entry name" value="CFAP418"/>
</dbReference>
<evidence type="ECO:0000256" key="2">
    <source>
        <dbReference type="ARBA" id="ARBA00004496"/>
    </source>
</evidence>
<proteinExistence type="predicted"/>
<dbReference type="EMBL" id="CH991545">
    <property type="protein sequence ID" value="EDQ91369.1"/>
    <property type="molecule type" value="Genomic_DNA"/>
</dbReference>
<organism evidence="7 8">
    <name type="scientific">Monosiga brevicollis</name>
    <name type="common">Choanoflagellate</name>
    <dbReference type="NCBI Taxonomy" id="81824"/>
    <lineage>
        <taxon>Eukaryota</taxon>
        <taxon>Choanoflagellata</taxon>
        <taxon>Craspedida</taxon>
        <taxon>Salpingoecidae</taxon>
        <taxon>Monosiga</taxon>
    </lineage>
</organism>
<dbReference type="STRING" id="81824.A9UU67"/>
<feature type="non-terminal residue" evidence="7">
    <location>
        <position position="439"/>
    </location>
</feature>
<sequence>MAAMDDLDALLDEAESLFTKKPATRRVRGISEPVRPNQARLHQARSPSAVRRSPRRSSLTPSENPVSPKSEATSLLSDLADLSATRSRPHPVGSSALATSTSSYGSTKSGAGRLSSAARRVKCNRLILAGSCTPMGLSTGSRPRYASTRDLRRAWLECANRIVAAPCLFKLMMIMAWCLPISRACDRARCTKCDHAVLHFEDARWQSDCEVLFFRNYVPNRVKLSTKIDALPVTAKMPWPFGKKKTKESRSDSDASQTESAAASAVKSVAAKNKKSATLKHQTSNTTVSAAVAAATNAAATPHERLSRWLLRSKTRHEEPQIPPMVRNYKVPANLEELVTALTATEGTPFTRFLSNKKTSSVHLRLDLTTYQINYYTGGSTEGRPTASTSDPPNQTPQATSYPRTDLYVASRHWVCAAFAVNLFFLQEIRIGEDAFNTK</sequence>
<comment type="subcellular location">
    <subcellularLocation>
        <location evidence="2">Cytoplasm</location>
    </subcellularLocation>
    <subcellularLocation>
        <location evidence="1">Photoreceptor inner segment</location>
    </subcellularLocation>
</comment>
<evidence type="ECO:0000256" key="1">
    <source>
        <dbReference type="ARBA" id="ARBA00004437"/>
    </source>
</evidence>
<evidence type="ECO:0000313" key="8">
    <source>
        <dbReference type="Proteomes" id="UP000001357"/>
    </source>
</evidence>
<feature type="region of interest" description="Disordered" evidence="6">
    <location>
        <begin position="241"/>
        <end position="267"/>
    </location>
</feature>
<dbReference type="RefSeq" id="XP_001743791.1">
    <property type="nucleotide sequence ID" value="XM_001743739.1"/>
</dbReference>
<evidence type="ECO:0000256" key="3">
    <source>
        <dbReference type="ARBA" id="ARBA00022490"/>
    </source>
</evidence>
<dbReference type="Proteomes" id="UP000001357">
    <property type="component" value="Unassembled WGS sequence"/>
</dbReference>
<dbReference type="PANTHER" id="PTHR33958:SF1">
    <property type="entry name" value="CILIA- AND FLAGELLA-ASSOCIATED PROTEIN 418"/>
    <property type="match status" value="1"/>
</dbReference>
<feature type="region of interest" description="Disordered" evidence="6">
    <location>
        <begin position="84"/>
        <end position="111"/>
    </location>
</feature>
<feature type="compositionally biased region" description="Low complexity" evidence="6">
    <location>
        <begin position="44"/>
        <end position="62"/>
    </location>
</feature>
<protein>
    <recommendedName>
        <fullName evidence="5">Cilia- and flagella-associated protein 418</fullName>
    </recommendedName>
</protein>
<feature type="region of interest" description="Disordered" evidence="6">
    <location>
        <begin position="15"/>
        <end position="72"/>
    </location>
</feature>
<dbReference type="GO" id="GO:0005737">
    <property type="term" value="C:cytoplasm"/>
    <property type="evidence" value="ECO:0007669"/>
    <property type="project" value="UniProtKB-SubCell"/>
</dbReference>
<feature type="region of interest" description="Disordered" evidence="6">
    <location>
        <begin position="379"/>
        <end position="400"/>
    </location>
</feature>
<comment type="function">
    <text evidence="4">May be involved in photoreceptor outer segment disk morphogenesis.</text>
</comment>
<evidence type="ECO:0000313" key="7">
    <source>
        <dbReference type="EMBL" id="EDQ91369.1"/>
    </source>
</evidence>
<dbReference type="PANTHER" id="PTHR33958">
    <property type="entry name" value="PROTEIN C8ORF37"/>
    <property type="match status" value="1"/>
</dbReference>
<dbReference type="KEGG" id="mbr:MONBRDRAFT_36264"/>
<accession>A9UU67</accession>
<dbReference type="Pfam" id="PF14996">
    <property type="entry name" value="RMP"/>
    <property type="match status" value="1"/>
</dbReference>
<name>A9UU67_MONBE</name>
<keyword evidence="3" id="KW-0963">Cytoplasm</keyword>
<dbReference type="GeneID" id="5889239"/>